<evidence type="ECO:0000256" key="11">
    <source>
        <dbReference type="PROSITE-ProRule" id="PRU01203"/>
    </source>
</evidence>
<dbReference type="SUPFAM" id="SSF68912">
    <property type="entry name" value="Rho N-terminal domain-like"/>
    <property type="match status" value="1"/>
</dbReference>
<dbReference type="Proteomes" id="UP001143545">
    <property type="component" value="Unassembled WGS sequence"/>
</dbReference>
<dbReference type="NCBIfam" id="TIGR00767">
    <property type="entry name" value="rho"/>
    <property type="match status" value="1"/>
</dbReference>
<dbReference type="CDD" id="cd04459">
    <property type="entry name" value="Rho_CSD"/>
    <property type="match status" value="1"/>
</dbReference>
<dbReference type="EC" id="3.6.4.-" evidence="9 10"/>
<comment type="similarity">
    <text evidence="9 11">Belongs to the Rho family.</text>
</comment>
<dbReference type="InterPro" id="IPR000194">
    <property type="entry name" value="ATPase_F1/V1/A1_a/bsu_nucl-bd"/>
</dbReference>
<proteinExistence type="inferred from homology"/>
<dbReference type="InterPro" id="IPR036269">
    <property type="entry name" value="Rho_N_sf"/>
</dbReference>
<dbReference type="Pfam" id="PF00006">
    <property type="entry name" value="ATP-synt_ab"/>
    <property type="match status" value="1"/>
</dbReference>
<evidence type="ECO:0000313" key="15">
    <source>
        <dbReference type="Proteomes" id="UP001143545"/>
    </source>
</evidence>
<accession>A0A9W6EVM9</accession>
<dbReference type="InterPro" id="IPR027417">
    <property type="entry name" value="P-loop_NTPase"/>
</dbReference>
<keyword evidence="5 9" id="KW-0067">ATP-binding</keyword>
<evidence type="ECO:0000256" key="1">
    <source>
        <dbReference type="ARBA" id="ARBA00022472"/>
    </source>
</evidence>
<keyword evidence="1 9" id="KW-0806">Transcription termination</keyword>
<dbReference type="AlphaFoldDB" id="A0A9W6EVM9"/>
<evidence type="ECO:0000256" key="9">
    <source>
        <dbReference type="HAMAP-Rule" id="MF_01884"/>
    </source>
</evidence>
<dbReference type="Gene3D" id="3.40.50.300">
    <property type="entry name" value="P-loop containing nucleotide triphosphate hydrolases"/>
    <property type="match status" value="1"/>
</dbReference>
<keyword evidence="8 9" id="KW-0804">Transcription</keyword>
<dbReference type="InterPro" id="IPR003593">
    <property type="entry name" value="AAA+_ATPase"/>
</dbReference>
<keyword evidence="6 9" id="KW-0694">RNA-binding</keyword>
<dbReference type="InterPro" id="IPR011112">
    <property type="entry name" value="Rho-like_N"/>
</dbReference>
<dbReference type="InterPro" id="IPR004665">
    <property type="entry name" value="Term_rho"/>
</dbReference>
<dbReference type="RefSeq" id="WP_281756377.1">
    <property type="nucleotide sequence ID" value="NZ_BRVP01000031.1"/>
</dbReference>
<dbReference type="Gene3D" id="1.10.720.10">
    <property type="match status" value="1"/>
</dbReference>
<dbReference type="PROSITE" id="PS51856">
    <property type="entry name" value="RHO_RNA_BD"/>
    <property type="match status" value="1"/>
</dbReference>
<keyword evidence="4 9" id="KW-0347">Helicase</keyword>
<evidence type="ECO:0000256" key="2">
    <source>
        <dbReference type="ARBA" id="ARBA00022741"/>
    </source>
</evidence>
<feature type="compositionally biased region" description="Basic and acidic residues" evidence="12">
    <location>
        <begin position="99"/>
        <end position="117"/>
    </location>
</feature>
<feature type="compositionally biased region" description="Basic and acidic residues" evidence="12">
    <location>
        <begin position="126"/>
        <end position="169"/>
    </location>
</feature>
<feature type="domain" description="Rho RNA-BD" evidence="13">
    <location>
        <begin position="209"/>
        <end position="284"/>
    </location>
</feature>
<dbReference type="CDD" id="cd01128">
    <property type="entry name" value="rho_factor_C"/>
    <property type="match status" value="1"/>
</dbReference>
<evidence type="ECO:0000256" key="6">
    <source>
        <dbReference type="ARBA" id="ARBA00022884"/>
    </source>
</evidence>
<dbReference type="SMART" id="SM00959">
    <property type="entry name" value="Rho_N"/>
    <property type="match status" value="1"/>
</dbReference>
<dbReference type="HAMAP" id="MF_01884">
    <property type="entry name" value="Rho"/>
    <property type="match status" value="1"/>
</dbReference>
<evidence type="ECO:0000256" key="12">
    <source>
        <dbReference type="SAM" id="MobiDB-lite"/>
    </source>
</evidence>
<dbReference type="PANTHER" id="PTHR46425:SF1">
    <property type="entry name" value="TRANSCRIPTION TERMINATION FACTOR RHO"/>
    <property type="match status" value="1"/>
</dbReference>
<comment type="subunit">
    <text evidence="9">Homohexamer. The homohexamer assembles into an open ring structure.</text>
</comment>
<dbReference type="GO" id="GO:0006353">
    <property type="term" value="P:DNA-templated transcription termination"/>
    <property type="evidence" value="ECO:0007669"/>
    <property type="project" value="UniProtKB-UniRule"/>
</dbReference>
<feature type="binding site" evidence="9">
    <location>
        <begin position="339"/>
        <end position="344"/>
    </location>
    <ligand>
        <name>ATP</name>
        <dbReference type="ChEBI" id="CHEBI:30616"/>
    </ligand>
</feature>
<dbReference type="InterPro" id="IPR011129">
    <property type="entry name" value="CSD"/>
</dbReference>
<organism evidence="14 15">
    <name type="scientific">Neptunitalea chrysea</name>
    <dbReference type="NCBI Taxonomy" id="1647581"/>
    <lineage>
        <taxon>Bacteria</taxon>
        <taxon>Pseudomonadati</taxon>
        <taxon>Bacteroidota</taxon>
        <taxon>Flavobacteriia</taxon>
        <taxon>Flavobacteriales</taxon>
        <taxon>Flavobacteriaceae</taxon>
        <taxon>Neptunitalea</taxon>
    </lineage>
</organism>
<comment type="caution">
    <text evidence="9">Lacks conserved residue(s) required for the propagation of feature annotation.</text>
</comment>
<feature type="region of interest" description="Disordered" evidence="12">
    <location>
        <begin position="44"/>
        <end position="199"/>
    </location>
</feature>
<dbReference type="NCBIfam" id="NF006886">
    <property type="entry name" value="PRK09376.1"/>
    <property type="match status" value="1"/>
</dbReference>
<dbReference type="PANTHER" id="PTHR46425">
    <property type="entry name" value="TRANSCRIPTION TERMINATION FACTOR RHO"/>
    <property type="match status" value="1"/>
</dbReference>
<feature type="binding site" evidence="9">
    <location>
        <begin position="327"/>
        <end position="332"/>
    </location>
    <ligand>
        <name>ATP</name>
        <dbReference type="ChEBI" id="CHEBI:30616"/>
    </ligand>
</feature>
<dbReference type="GO" id="GO:0003723">
    <property type="term" value="F:RNA binding"/>
    <property type="evidence" value="ECO:0007669"/>
    <property type="project" value="UniProtKB-UniRule"/>
</dbReference>
<evidence type="ECO:0000256" key="3">
    <source>
        <dbReference type="ARBA" id="ARBA00022801"/>
    </source>
</evidence>
<evidence type="ECO:0000256" key="4">
    <source>
        <dbReference type="ARBA" id="ARBA00022806"/>
    </source>
</evidence>
<dbReference type="SMART" id="SM00382">
    <property type="entry name" value="AAA"/>
    <property type="match status" value="1"/>
</dbReference>
<comment type="caution">
    <text evidence="14">The sequence shown here is derived from an EMBL/GenBank/DDBJ whole genome shotgun (WGS) entry which is preliminary data.</text>
</comment>
<protein>
    <recommendedName>
        <fullName evidence="9 10">Transcription termination factor Rho</fullName>
        <ecNumber evidence="9 10">3.6.4.-</ecNumber>
    </recommendedName>
    <alternativeName>
        <fullName evidence="9">ATP-dependent helicase Rho</fullName>
    </alternativeName>
</protein>
<dbReference type="GO" id="GO:0005829">
    <property type="term" value="C:cytosol"/>
    <property type="evidence" value="ECO:0007669"/>
    <property type="project" value="UniProtKB-ARBA"/>
</dbReference>
<evidence type="ECO:0000259" key="13">
    <source>
        <dbReference type="PROSITE" id="PS51856"/>
    </source>
</evidence>
<keyword evidence="7 9" id="KW-0805">Transcription regulation</keyword>
<feature type="compositionally biased region" description="Basic residues" evidence="12">
    <location>
        <begin position="82"/>
        <end position="96"/>
    </location>
</feature>
<dbReference type="Pfam" id="PF07498">
    <property type="entry name" value="Rho_N"/>
    <property type="match status" value="1"/>
</dbReference>
<keyword evidence="3 9" id="KW-0378">Hydrolase</keyword>
<feature type="binding site" evidence="9">
    <location>
        <position position="370"/>
    </location>
    <ligand>
        <name>ATP</name>
        <dbReference type="ChEBI" id="CHEBI:30616"/>
    </ligand>
</feature>
<evidence type="ECO:0000256" key="5">
    <source>
        <dbReference type="ARBA" id="ARBA00022840"/>
    </source>
</evidence>
<dbReference type="GO" id="GO:0008186">
    <property type="term" value="F:ATP-dependent activity, acting on RNA"/>
    <property type="evidence" value="ECO:0007669"/>
    <property type="project" value="UniProtKB-UniRule"/>
</dbReference>
<evidence type="ECO:0000256" key="8">
    <source>
        <dbReference type="ARBA" id="ARBA00023163"/>
    </source>
</evidence>
<dbReference type="SUPFAM" id="SSF50249">
    <property type="entry name" value="Nucleic acid-binding proteins"/>
    <property type="match status" value="1"/>
</dbReference>
<evidence type="ECO:0000256" key="7">
    <source>
        <dbReference type="ARBA" id="ARBA00023015"/>
    </source>
</evidence>
<reference evidence="14" key="1">
    <citation type="submission" date="2022-07" db="EMBL/GenBank/DDBJ databases">
        <title>Taxonomy of Novel Oxalotrophic and Methylotrophic Bacteria.</title>
        <authorList>
            <person name="Sahin N."/>
            <person name="Tani A."/>
        </authorList>
    </citation>
    <scope>NUCLEOTIDE SEQUENCE</scope>
    <source>
        <strain evidence="14">AM327</strain>
    </source>
</reference>
<comment type="function">
    <text evidence="9">Facilitates transcription termination by a mechanism that involves Rho binding to the nascent RNA, activation of Rho's RNA-dependent ATPase activity, and release of the mRNA from the DNA template.</text>
</comment>
<dbReference type="Gene3D" id="2.40.50.140">
    <property type="entry name" value="Nucleic acid-binding proteins"/>
    <property type="match status" value="1"/>
</dbReference>
<evidence type="ECO:0000313" key="14">
    <source>
        <dbReference type="EMBL" id="GLB54019.1"/>
    </source>
</evidence>
<dbReference type="GO" id="GO:0004386">
    <property type="term" value="F:helicase activity"/>
    <property type="evidence" value="ECO:0007669"/>
    <property type="project" value="UniProtKB-UniRule"/>
</dbReference>
<name>A0A9W6EVM9_9FLAO</name>
<keyword evidence="2 9" id="KW-0547">Nucleotide-binding</keyword>
<dbReference type="SUPFAM" id="SSF52540">
    <property type="entry name" value="P-loop containing nucleoside triphosphate hydrolases"/>
    <property type="match status" value="1"/>
</dbReference>
<keyword evidence="15" id="KW-1185">Reference proteome</keyword>
<dbReference type="InterPro" id="IPR011113">
    <property type="entry name" value="Rho_RNA-bd"/>
</dbReference>
<dbReference type="Pfam" id="PF07497">
    <property type="entry name" value="Rho_RNA_bind"/>
    <property type="match status" value="1"/>
</dbReference>
<gene>
    <name evidence="9 14" type="primary">rho</name>
    <name evidence="14" type="ORF">NBRC110019_30600</name>
</gene>
<feature type="compositionally biased region" description="Basic and acidic residues" evidence="12">
    <location>
        <begin position="185"/>
        <end position="199"/>
    </location>
</feature>
<dbReference type="InterPro" id="IPR012340">
    <property type="entry name" value="NA-bd_OB-fold"/>
</dbReference>
<dbReference type="GO" id="GO:0005524">
    <property type="term" value="F:ATP binding"/>
    <property type="evidence" value="ECO:0007669"/>
    <property type="project" value="UniProtKB-UniRule"/>
</dbReference>
<evidence type="ECO:0000256" key="10">
    <source>
        <dbReference type="NCBIfam" id="TIGR00767"/>
    </source>
</evidence>
<dbReference type="GO" id="GO:0016787">
    <property type="term" value="F:hydrolase activity"/>
    <property type="evidence" value="ECO:0007669"/>
    <property type="project" value="UniProtKB-KW"/>
</dbReference>
<sequence length="576" mass="65517">MFEISDLKAKKLSELQEIAKTIDVPKYRSLKKMDLIYQILDVQAADPQSVTTEKEVNPTPQEAPKVASNTESETKDDTTAAKPKRSRTRVSKKITPQKKISEPQEKKIETPAKEESPQKAISFSETSKKEENTPEKQENTPEKETIPQAKEIRKDKEDFKKRDNKKEYPKTNNHRNNNHKNNNGNDKDSNYNKDTRNRYREPDFEFDGIIESEGVLDIMQDGYGFLRSSDYNYLSSPDDIYVSQSQIRLFGLKTGDTVLGNVRPPKEGEKYFPLIKVNKINGLEPQVVRDRVSFEHLTPLFPDEKFNIAEKNSNISTRIMDLFSPIGKGQRGMIVSQPKTGKTMLLKDIANAIAASHPEVYLLVLLIDERPEEVTDMQRNVKGEVIASTFDKEASEHVRVANIVLEKSKRLVECGHDVVILLDSITRLARAYNTVQPASGKVLSGGVDANALHKPKRFFGAARNIENGGSLSIIATALTETGSKMDEVIFEEFKGTGNMELQLDRRIANRRIFPAIDLVSSSTRRDDLLLDDTAIQRMWIMRKYIADMNPVEAMEFIEQRIKQTRNNDEFLMTMNQ</sequence>
<dbReference type="SMART" id="SM00357">
    <property type="entry name" value="CSP"/>
    <property type="match status" value="1"/>
</dbReference>
<dbReference type="EMBL" id="BRVP01000031">
    <property type="protein sequence ID" value="GLB54019.1"/>
    <property type="molecule type" value="Genomic_DNA"/>
</dbReference>
<dbReference type="InterPro" id="IPR041703">
    <property type="entry name" value="Rho_factor_ATP-bd"/>
</dbReference>